<dbReference type="OrthoDB" id="4226558at2759"/>
<dbReference type="RefSeq" id="XP_056515196.1">
    <property type="nucleotide sequence ID" value="XM_056651929.1"/>
</dbReference>
<reference evidence="1" key="2">
    <citation type="journal article" date="2023" name="IMA Fungus">
        <title>Comparative genomic study of the Penicillium genus elucidates a diverse pangenome and 15 lateral gene transfer events.</title>
        <authorList>
            <person name="Petersen C."/>
            <person name="Sorensen T."/>
            <person name="Nielsen M.R."/>
            <person name="Sondergaard T.E."/>
            <person name="Sorensen J.L."/>
            <person name="Fitzpatrick D.A."/>
            <person name="Frisvad J.C."/>
            <person name="Nielsen K.L."/>
        </authorList>
    </citation>
    <scope>NUCLEOTIDE SEQUENCE</scope>
    <source>
        <strain evidence="1">IBT 34128</strain>
    </source>
</reference>
<dbReference type="GeneID" id="81391097"/>
<protein>
    <submittedName>
        <fullName evidence="1">Uncharacterized protein</fullName>
    </submittedName>
</protein>
<sequence length="222" mass="25195">MGHGHFFKDQVFGNDARSTIDLIWASAELADRGLCSSAQRQWLYAADYVPELTELDLGWSSPPARETHNKDRQKRYWQLCHLLGRERRKMARQEWRETRGREGRVEAATNVINNFWGLSKAARKQELHSIFAPTLVWAKGSEHATAKEKSTTRPLSPILMLRRKYIYPNPVDMLPSISPPKFVAAIKTTAFFSAPSATDTLNAALERAIQLLPTVLSFVNDS</sequence>
<accession>A0A9W9G484</accession>
<name>A0A9W9G484_9EURO</name>
<organism evidence="1 2">
    <name type="scientific">Penicillium alfredii</name>
    <dbReference type="NCBI Taxonomy" id="1506179"/>
    <lineage>
        <taxon>Eukaryota</taxon>
        <taxon>Fungi</taxon>
        <taxon>Dikarya</taxon>
        <taxon>Ascomycota</taxon>
        <taxon>Pezizomycotina</taxon>
        <taxon>Eurotiomycetes</taxon>
        <taxon>Eurotiomycetidae</taxon>
        <taxon>Eurotiales</taxon>
        <taxon>Aspergillaceae</taxon>
        <taxon>Penicillium</taxon>
    </lineage>
</organism>
<keyword evidence="2" id="KW-1185">Reference proteome</keyword>
<dbReference type="AlphaFoldDB" id="A0A9W9G484"/>
<gene>
    <name evidence="1" type="ORF">NUU61_001347</name>
</gene>
<comment type="caution">
    <text evidence="1">The sequence shown here is derived from an EMBL/GenBank/DDBJ whole genome shotgun (WGS) entry which is preliminary data.</text>
</comment>
<reference evidence="1" key="1">
    <citation type="submission" date="2022-11" db="EMBL/GenBank/DDBJ databases">
        <authorList>
            <person name="Petersen C."/>
        </authorList>
    </citation>
    <scope>NUCLEOTIDE SEQUENCE</scope>
    <source>
        <strain evidence="1">IBT 34128</strain>
    </source>
</reference>
<dbReference type="EMBL" id="JAPMSZ010000002">
    <property type="protein sequence ID" value="KAJ5111717.1"/>
    <property type="molecule type" value="Genomic_DNA"/>
</dbReference>
<evidence type="ECO:0000313" key="1">
    <source>
        <dbReference type="EMBL" id="KAJ5111717.1"/>
    </source>
</evidence>
<proteinExistence type="predicted"/>
<dbReference type="Proteomes" id="UP001141434">
    <property type="component" value="Unassembled WGS sequence"/>
</dbReference>
<evidence type="ECO:0000313" key="2">
    <source>
        <dbReference type="Proteomes" id="UP001141434"/>
    </source>
</evidence>